<evidence type="ECO:0000313" key="2">
    <source>
        <dbReference type="WBParaSite" id="MCU_010279-RA"/>
    </source>
</evidence>
<proteinExistence type="predicted"/>
<name>A0A5K3FV30_MESCO</name>
<dbReference type="AlphaFoldDB" id="A0A5K3FV30"/>
<dbReference type="SUPFAM" id="SSF55797">
    <property type="entry name" value="PR-1-like"/>
    <property type="match status" value="1"/>
</dbReference>
<feature type="signal peptide" evidence="1">
    <location>
        <begin position="1"/>
        <end position="16"/>
    </location>
</feature>
<reference evidence="2" key="1">
    <citation type="submission" date="2019-11" db="UniProtKB">
        <authorList>
            <consortium name="WormBaseParasite"/>
        </authorList>
    </citation>
    <scope>IDENTIFICATION</scope>
</reference>
<feature type="chain" id="PRO_5024280887" evidence="1">
    <location>
        <begin position="17"/>
        <end position="139"/>
    </location>
</feature>
<evidence type="ECO:0000256" key="1">
    <source>
        <dbReference type="SAM" id="SignalP"/>
    </source>
</evidence>
<dbReference type="Gene3D" id="3.40.33.10">
    <property type="entry name" value="CAP"/>
    <property type="match status" value="1"/>
</dbReference>
<protein>
    <submittedName>
        <fullName evidence="2">SCP domain-containing protein</fullName>
    </submittedName>
</protein>
<organism evidence="2">
    <name type="scientific">Mesocestoides corti</name>
    <name type="common">Flatworm</name>
    <dbReference type="NCBI Taxonomy" id="53468"/>
    <lineage>
        <taxon>Eukaryota</taxon>
        <taxon>Metazoa</taxon>
        <taxon>Spiralia</taxon>
        <taxon>Lophotrochozoa</taxon>
        <taxon>Platyhelminthes</taxon>
        <taxon>Cestoda</taxon>
        <taxon>Eucestoda</taxon>
        <taxon>Cyclophyllidea</taxon>
        <taxon>Mesocestoididae</taxon>
        <taxon>Mesocestoides</taxon>
    </lineage>
</organism>
<sequence length="139" mass="15629">MRSFVCLLALIGHAFTEIPPLNEQNVVEGVLAQVRGDVKPPASNMNLVRYSLEMEALAVDWVSYCSNEYPNVTEYPQFEGTGIAMQSFHGKKPRFLDVLDFATNSSKYNYFHNTCDGVCKNYKLVSSALYFKNVAIRSS</sequence>
<keyword evidence="1" id="KW-0732">Signal</keyword>
<dbReference type="InterPro" id="IPR035940">
    <property type="entry name" value="CAP_sf"/>
</dbReference>
<accession>A0A5K3FV30</accession>
<dbReference type="WBParaSite" id="MCU_010279-RA">
    <property type="protein sequence ID" value="MCU_010279-RA"/>
    <property type="gene ID" value="MCU_010279"/>
</dbReference>